<organism evidence="1 2">
    <name type="scientific">Rhodocollybia butyracea</name>
    <dbReference type="NCBI Taxonomy" id="206335"/>
    <lineage>
        <taxon>Eukaryota</taxon>
        <taxon>Fungi</taxon>
        <taxon>Dikarya</taxon>
        <taxon>Basidiomycota</taxon>
        <taxon>Agaricomycotina</taxon>
        <taxon>Agaricomycetes</taxon>
        <taxon>Agaricomycetidae</taxon>
        <taxon>Agaricales</taxon>
        <taxon>Marasmiineae</taxon>
        <taxon>Omphalotaceae</taxon>
        <taxon>Rhodocollybia</taxon>
    </lineage>
</organism>
<dbReference type="Proteomes" id="UP000772434">
    <property type="component" value="Unassembled WGS sequence"/>
</dbReference>
<dbReference type="EMBL" id="JADNRY010000789">
    <property type="protein sequence ID" value="KAF9026986.1"/>
    <property type="molecule type" value="Genomic_DNA"/>
</dbReference>
<proteinExistence type="predicted"/>
<keyword evidence="2" id="KW-1185">Reference proteome</keyword>
<protein>
    <submittedName>
        <fullName evidence="1">Uncharacterized protein</fullName>
    </submittedName>
</protein>
<sequence>MYSKPKVGRKNGGKMSEGIVFHTLGGNIGQASEVRDKKMREKAAEMARIGPGKFPETPTQYEVYCRNEIQVVQQEQNANQKVGVETISEQIMYGNPRDSNMQTRIWKS</sequence>
<evidence type="ECO:0000313" key="1">
    <source>
        <dbReference type="EMBL" id="KAF9026986.1"/>
    </source>
</evidence>
<name>A0A9P5P471_9AGAR</name>
<accession>A0A9P5P471</accession>
<gene>
    <name evidence="1" type="ORF">BDP27DRAFT_1376101</name>
</gene>
<evidence type="ECO:0000313" key="2">
    <source>
        <dbReference type="Proteomes" id="UP000772434"/>
    </source>
</evidence>
<comment type="caution">
    <text evidence="1">The sequence shown here is derived from an EMBL/GenBank/DDBJ whole genome shotgun (WGS) entry which is preliminary data.</text>
</comment>
<dbReference type="AlphaFoldDB" id="A0A9P5P471"/>
<reference evidence="1" key="1">
    <citation type="submission" date="2020-11" db="EMBL/GenBank/DDBJ databases">
        <authorList>
            <consortium name="DOE Joint Genome Institute"/>
            <person name="Ahrendt S."/>
            <person name="Riley R."/>
            <person name="Andreopoulos W."/>
            <person name="Labutti K."/>
            <person name="Pangilinan J."/>
            <person name="Ruiz-Duenas F.J."/>
            <person name="Barrasa J.M."/>
            <person name="Sanchez-Garcia M."/>
            <person name="Camarero S."/>
            <person name="Miyauchi S."/>
            <person name="Serrano A."/>
            <person name="Linde D."/>
            <person name="Babiker R."/>
            <person name="Drula E."/>
            <person name="Ayuso-Fernandez I."/>
            <person name="Pacheco R."/>
            <person name="Padilla G."/>
            <person name="Ferreira P."/>
            <person name="Barriuso J."/>
            <person name="Kellner H."/>
            <person name="Castanera R."/>
            <person name="Alfaro M."/>
            <person name="Ramirez L."/>
            <person name="Pisabarro A.G."/>
            <person name="Kuo A."/>
            <person name="Tritt A."/>
            <person name="Lipzen A."/>
            <person name="He G."/>
            <person name="Yan M."/>
            <person name="Ng V."/>
            <person name="Cullen D."/>
            <person name="Martin F."/>
            <person name="Rosso M.-N."/>
            <person name="Henrissat B."/>
            <person name="Hibbett D."/>
            <person name="Martinez A.T."/>
            <person name="Grigoriev I.V."/>
        </authorList>
    </citation>
    <scope>NUCLEOTIDE SEQUENCE</scope>
    <source>
        <strain evidence="1">AH 40177</strain>
    </source>
</reference>